<dbReference type="PANTHER" id="PTHR42103">
    <property type="entry name" value="ALPHA/BETA-HYDROLASES SUPERFAMILY PROTEIN"/>
    <property type="match status" value="1"/>
</dbReference>
<dbReference type="PATRIC" id="fig|29422.6.peg.3119"/>
<proteinExistence type="predicted"/>
<gene>
    <name evidence="1" type="ORF">Lbru_2943</name>
</gene>
<dbReference type="InterPro" id="IPR029058">
    <property type="entry name" value="AB_hydrolase_fold"/>
</dbReference>
<accession>A0A0W0S107</accession>
<dbReference type="PANTHER" id="PTHR42103:SF2">
    <property type="entry name" value="AB HYDROLASE-1 DOMAIN-CONTAINING PROTEIN"/>
    <property type="match status" value="1"/>
</dbReference>
<comment type="caution">
    <text evidence="1">The sequence shown here is derived from an EMBL/GenBank/DDBJ whole genome shotgun (WGS) entry which is preliminary data.</text>
</comment>
<dbReference type="GO" id="GO:0016787">
    <property type="term" value="F:hydrolase activity"/>
    <property type="evidence" value="ECO:0007669"/>
    <property type="project" value="UniProtKB-KW"/>
</dbReference>
<dbReference type="EMBL" id="LNXV01000036">
    <property type="protein sequence ID" value="KTC76836.1"/>
    <property type="molecule type" value="Genomic_DNA"/>
</dbReference>
<evidence type="ECO:0000313" key="2">
    <source>
        <dbReference type="Proteomes" id="UP000054742"/>
    </source>
</evidence>
<sequence length="233" mass="26202">MRYHCVLKFYTIFMLLTEKLDTAGEHPFVFTGAQGVLEAILTVPPHLNDNYVAFLGHPHSLQGGTMNNKVVTTLSRVFKELGIPSLRFNFRGVGQSSGSYDSGLGESEDMLDLVRRWQHEKENSKMFFAGFSFGSYVAYRAAAQCPHEMLITIAPPVHHYNYHEFQPAPYPWLIVQGDEDEVVPASVVFDFAKESASTLPVIRLADTGHFFHGKLLDLKAQLIDAIRRQVTVL</sequence>
<dbReference type="AlphaFoldDB" id="A0A0W0S107"/>
<protein>
    <submittedName>
        <fullName evidence="1">Alpha/beta superfamily transporter hydrolase</fullName>
    </submittedName>
</protein>
<reference evidence="1 2" key="1">
    <citation type="submission" date="2015-11" db="EMBL/GenBank/DDBJ databases">
        <title>Genomic analysis of 38 Legionella species identifies large and diverse effector repertoires.</title>
        <authorList>
            <person name="Burstein D."/>
            <person name="Amaro F."/>
            <person name="Zusman T."/>
            <person name="Lifshitz Z."/>
            <person name="Cohen O."/>
            <person name="Gilbert J.A."/>
            <person name="Pupko T."/>
            <person name="Shuman H.A."/>
            <person name="Segal G."/>
        </authorList>
    </citation>
    <scope>NUCLEOTIDE SEQUENCE [LARGE SCALE GENOMIC DNA]</scope>
    <source>
        <strain evidence="1 2">ATCC 43878</strain>
    </source>
</reference>
<name>A0A0W0S107_9GAMM</name>
<keyword evidence="2" id="KW-1185">Reference proteome</keyword>
<dbReference type="Proteomes" id="UP000054742">
    <property type="component" value="Unassembled WGS sequence"/>
</dbReference>
<evidence type="ECO:0000313" key="1">
    <source>
        <dbReference type="EMBL" id="KTC76836.1"/>
    </source>
</evidence>
<organism evidence="1 2">
    <name type="scientific">Legionella brunensis</name>
    <dbReference type="NCBI Taxonomy" id="29422"/>
    <lineage>
        <taxon>Bacteria</taxon>
        <taxon>Pseudomonadati</taxon>
        <taxon>Pseudomonadota</taxon>
        <taxon>Gammaproteobacteria</taxon>
        <taxon>Legionellales</taxon>
        <taxon>Legionellaceae</taxon>
        <taxon>Legionella</taxon>
    </lineage>
</organism>
<dbReference type="SUPFAM" id="SSF53474">
    <property type="entry name" value="alpha/beta-Hydrolases"/>
    <property type="match status" value="1"/>
</dbReference>
<dbReference type="Gene3D" id="3.40.50.1820">
    <property type="entry name" value="alpha/beta hydrolase"/>
    <property type="match status" value="1"/>
</dbReference>
<keyword evidence="1" id="KW-0378">Hydrolase</keyword>
<dbReference type="STRING" id="29422.Lbru_2943"/>